<protein>
    <submittedName>
        <fullName evidence="7">Related to Thiamine transporter</fullName>
    </submittedName>
</protein>
<feature type="transmembrane region" description="Helical" evidence="6">
    <location>
        <begin position="173"/>
        <end position="190"/>
    </location>
</feature>
<evidence type="ECO:0000256" key="2">
    <source>
        <dbReference type="ARBA" id="ARBA00008974"/>
    </source>
</evidence>
<feature type="transmembrane region" description="Helical" evidence="6">
    <location>
        <begin position="48"/>
        <end position="68"/>
    </location>
</feature>
<evidence type="ECO:0000256" key="4">
    <source>
        <dbReference type="ARBA" id="ARBA00022989"/>
    </source>
</evidence>
<feature type="transmembrane region" description="Helical" evidence="6">
    <location>
        <begin position="273"/>
        <end position="296"/>
    </location>
</feature>
<accession>A0A376B7G2</accession>
<dbReference type="VEuPathDB" id="FungiDB:SCODWIG_02398"/>
<dbReference type="NCBIfam" id="TIGR00800">
    <property type="entry name" value="ncs1"/>
    <property type="match status" value="1"/>
</dbReference>
<dbReference type="PANTHER" id="PTHR30618">
    <property type="entry name" value="NCS1 FAMILY PURINE/PYRIMIDINE TRANSPORTER"/>
    <property type="match status" value="1"/>
</dbReference>
<comment type="subcellular location">
    <subcellularLocation>
        <location evidence="1">Membrane</location>
        <topology evidence="1">Multi-pass membrane protein</topology>
    </subcellularLocation>
</comment>
<evidence type="ECO:0000256" key="6">
    <source>
        <dbReference type="SAM" id="Phobius"/>
    </source>
</evidence>
<keyword evidence="5 6" id="KW-0472">Membrane</keyword>
<organism evidence="7 8">
    <name type="scientific">Saccharomycodes ludwigii</name>
    <dbReference type="NCBI Taxonomy" id="36035"/>
    <lineage>
        <taxon>Eukaryota</taxon>
        <taxon>Fungi</taxon>
        <taxon>Dikarya</taxon>
        <taxon>Ascomycota</taxon>
        <taxon>Saccharomycotina</taxon>
        <taxon>Saccharomycetes</taxon>
        <taxon>Saccharomycodales</taxon>
        <taxon>Saccharomycodaceae</taxon>
        <taxon>Saccharomycodes</taxon>
    </lineage>
</organism>
<dbReference type="PANTHER" id="PTHR30618:SF15">
    <property type="entry name" value="NICOTINAMIDE RIBOSIDE TRANSPORTER 1-RELATED"/>
    <property type="match status" value="1"/>
</dbReference>
<comment type="similarity">
    <text evidence="2">Belongs to the purine-cytosine permease (2.A.39) family.</text>
</comment>
<dbReference type="InterPro" id="IPR001248">
    <property type="entry name" value="Pur-cyt_permease"/>
</dbReference>
<dbReference type="Pfam" id="PF02133">
    <property type="entry name" value="Transp_cyt_pur"/>
    <property type="match status" value="1"/>
</dbReference>
<proteinExistence type="inferred from homology"/>
<dbReference type="GO" id="GO:0005886">
    <property type="term" value="C:plasma membrane"/>
    <property type="evidence" value="ECO:0007669"/>
    <property type="project" value="TreeGrafter"/>
</dbReference>
<dbReference type="Gene3D" id="1.10.4160.10">
    <property type="entry name" value="Hydantoin permease"/>
    <property type="match status" value="1"/>
</dbReference>
<dbReference type="Proteomes" id="UP000262825">
    <property type="component" value="Unassembled WGS sequence"/>
</dbReference>
<name>A0A376B7G2_9ASCO</name>
<reference evidence="8" key="1">
    <citation type="submission" date="2018-06" db="EMBL/GenBank/DDBJ databases">
        <authorList>
            <person name="Guldener U."/>
        </authorList>
    </citation>
    <scope>NUCLEOTIDE SEQUENCE [LARGE SCALE GENOMIC DNA]</scope>
    <source>
        <strain evidence="8">UTAD17</strain>
    </source>
</reference>
<evidence type="ECO:0000256" key="3">
    <source>
        <dbReference type="ARBA" id="ARBA00022692"/>
    </source>
</evidence>
<keyword evidence="8" id="KW-1185">Reference proteome</keyword>
<dbReference type="InterPro" id="IPR012681">
    <property type="entry name" value="NCS1"/>
</dbReference>
<dbReference type="AlphaFoldDB" id="A0A376B7G2"/>
<dbReference type="EMBL" id="UFAJ01000408">
    <property type="protein sequence ID" value="SSD60637.1"/>
    <property type="molecule type" value="Genomic_DNA"/>
</dbReference>
<gene>
    <name evidence="7" type="ORF">SCODWIG_02398</name>
</gene>
<evidence type="ECO:0000313" key="7">
    <source>
        <dbReference type="EMBL" id="SSD60637.1"/>
    </source>
</evidence>
<evidence type="ECO:0000313" key="8">
    <source>
        <dbReference type="Proteomes" id="UP000262825"/>
    </source>
</evidence>
<evidence type="ECO:0000256" key="1">
    <source>
        <dbReference type="ARBA" id="ARBA00004141"/>
    </source>
</evidence>
<sequence>MSKPSMWNNILKRLEVPHDKRETLSALRNPDLLPIPRKDQTWGFWSNFAYWGVMSFSVGTWMSASSALDVGMTYAQTIGSFIVGDFVTILFTLANSYQGLNWKVGYTLSQRFVFGIYGSGFGILIRILMSIVNYGANAWLGGLCVNLILDSWSHHYLHLENTLPDNIAMTSKQVIGFMIFHVICALTYFMKPYKMNYLLIWSSVACCFSMLGMVIYLTHKAGGPGTGFKDVKQTSYGSDFSWNFVYMVSYWFGSVSPGSTNQSDYSRFSSSKWSIWLGTICALLIPTTVIPAFGVIGASTCEKLYNESYWMPMDICEKWLFDSYDAAGRAGVFFCGVSFTASQIAYTVSSCGFAGGMDLSGVLPKYIDIMRGALITAAISFACQPWNFYNSSSTFLTVMSSFAIFCEPSFYC</sequence>
<dbReference type="GO" id="GO:0015205">
    <property type="term" value="F:nucleobase transmembrane transporter activity"/>
    <property type="evidence" value="ECO:0007669"/>
    <property type="project" value="TreeGrafter"/>
</dbReference>
<dbReference type="InterPro" id="IPR045225">
    <property type="entry name" value="Uracil/uridine/allantoin_perm"/>
</dbReference>
<feature type="transmembrane region" description="Helical" evidence="6">
    <location>
        <begin position="80"/>
        <end position="100"/>
    </location>
</feature>
<evidence type="ECO:0000256" key="5">
    <source>
        <dbReference type="ARBA" id="ARBA00023136"/>
    </source>
</evidence>
<keyword evidence="3 6" id="KW-0812">Transmembrane</keyword>
<feature type="transmembrane region" description="Helical" evidence="6">
    <location>
        <begin position="197"/>
        <end position="217"/>
    </location>
</feature>
<keyword evidence="4 6" id="KW-1133">Transmembrane helix</keyword>
<feature type="transmembrane region" description="Helical" evidence="6">
    <location>
        <begin position="112"/>
        <end position="129"/>
    </location>
</feature>